<dbReference type="InterPro" id="IPR003660">
    <property type="entry name" value="HAMP_dom"/>
</dbReference>
<dbReference type="CDD" id="cd00082">
    <property type="entry name" value="HisKA"/>
    <property type="match status" value="1"/>
</dbReference>
<evidence type="ECO:0000256" key="11">
    <source>
        <dbReference type="ARBA" id="ARBA00022989"/>
    </source>
</evidence>
<dbReference type="Pfam" id="PF02518">
    <property type="entry name" value="HATPase_c"/>
    <property type="match status" value="1"/>
</dbReference>
<keyword evidence="6" id="KW-0808">Transferase</keyword>
<evidence type="ECO:0000256" key="6">
    <source>
        <dbReference type="ARBA" id="ARBA00022679"/>
    </source>
</evidence>
<protein>
    <recommendedName>
        <fullName evidence="3">histidine kinase</fullName>
        <ecNumber evidence="3">2.7.13.3</ecNumber>
    </recommendedName>
</protein>
<feature type="domain" description="HAMP" evidence="16">
    <location>
        <begin position="459"/>
        <end position="504"/>
    </location>
</feature>
<dbReference type="InterPro" id="IPR036097">
    <property type="entry name" value="HisK_dim/P_sf"/>
</dbReference>
<evidence type="ECO:0000259" key="15">
    <source>
        <dbReference type="PROSITE" id="PS50109"/>
    </source>
</evidence>
<evidence type="ECO:0000256" key="4">
    <source>
        <dbReference type="ARBA" id="ARBA00022475"/>
    </source>
</evidence>
<keyword evidence="13 14" id="KW-0472">Membrane</keyword>
<dbReference type="AlphaFoldDB" id="A0A229UHC6"/>
<dbReference type="EC" id="2.7.13.3" evidence="3"/>
<dbReference type="Gene3D" id="3.30.565.10">
    <property type="entry name" value="Histidine kinase-like ATPase, C-terminal domain"/>
    <property type="match status" value="1"/>
</dbReference>
<dbReference type="GO" id="GO:0005886">
    <property type="term" value="C:plasma membrane"/>
    <property type="evidence" value="ECO:0007669"/>
    <property type="project" value="UniProtKB-SubCell"/>
</dbReference>
<evidence type="ECO:0000256" key="10">
    <source>
        <dbReference type="ARBA" id="ARBA00022840"/>
    </source>
</evidence>
<organism evidence="17 18">
    <name type="scientific">Paenibacillus rigui</name>
    <dbReference type="NCBI Taxonomy" id="554312"/>
    <lineage>
        <taxon>Bacteria</taxon>
        <taxon>Bacillati</taxon>
        <taxon>Bacillota</taxon>
        <taxon>Bacilli</taxon>
        <taxon>Bacillales</taxon>
        <taxon>Paenibacillaceae</taxon>
        <taxon>Paenibacillus</taxon>
    </lineage>
</organism>
<dbReference type="OrthoDB" id="9792991at2"/>
<comment type="subcellular location">
    <subcellularLocation>
        <location evidence="2">Cell membrane</location>
        <topology evidence="2">Multi-pass membrane protein</topology>
    </subcellularLocation>
</comment>
<dbReference type="PROSITE" id="PS50109">
    <property type="entry name" value="HIS_KIN"/>
    <property type="match status" value="1"/>
</dbReference>
<keyword evidence="5" id="KW-0597">Phosphoprotein</keyword>
<name>A0A229UHC6_9BACL</name>
<keyword evidence="11 14" id="KW-1133">Transmembrane helix</keyword>
<comment type="catalytic activity">
    <reaction evidence="1">
        <text>ATP + protein L-histidine = ADP + protein N-phospho-L-histidine.</text>
        <dbReference type="EC" id="2.7.13.3"/>
    </reaction>
</comment>
<dbReference type="GO" id="GO:0000155">
    <property type="term" value="F:phosphorelay sensor kinase activity"/>
    <property type="evidence" value="ECO:0007669"/>
    <property type="project" value="InterPro"/>
</dbReference>
<dbReference type="Gene3D" id="1.10.287.130">
    <property type="match status" value="1"/>
</dbReference>
<dbReference type="InterPro" id="IPR050398">
    <property type="entry name" value="HssS/ArlS-like"/>
</dbReference>
<keyword evidence="9 17" id="KW-0418">Kinase</keyword>
<evidence type="ECO:0000256" key="7">
    <source>
        <dbReference type="ARBA" id="ARBA00022692"/>
    </source>
</evidence>
<keyword evidence="4" id="KW-1003">Cell membrane</keyword>
<evidence type="ECO:0000256" key="3">
    <source>
        <dbReference type="ARBA" id="ARBA00012438"/>
    </source>
</evidence>
<evidence type="ECO:0000256" key="12">
    <source>
        <dbReference type="ARBA" id="ARBA00023012"/>
    </source>
</evidence>
<keyword evidence="7 14" id="KW-0812">Transmembrane</keyword>
<evidence type="ECO:0000256" key="2">
    <source>
        <dbReference type="ARBA" id="ARBA00004651"/>
    </source>
</evidence>
<dbReference type="InterPro" id="IPR004358">
    <property type="entry name" value="Sig_transdc_His_kin-like_C"/>
</dbReference>
<dbReference type="InterPro" id="IPR003661">
    <property type="entry name" value="HisK_dim/P_dom"/>
</dbReference>
<evidence type="ECO:0000256" key="1">
    <source>
        <dbReference type="ARBA" id="ARBA00000085"/>
    </source>
</evidence>
<proteinExistence type="predicted"/>
<evidence type="ECO:0000256" key="8">
    <source>
        <dbReference type="ARBA" id="ARBA00022741"/>
    </source>
</evidence>
<keyword evidence="18" id="KW-1185">Reference proteome</keyword>
<evidence type="ECO:0000256" key="13">
    <source>
        <dbReference type="ARBA" id="ARBA00023136"/>
    </source>
</evidence>
<keyword evidence="8" id="KW-0547">Nucleotide-binding</keyword>
<dbReference type="SMART" id="SM00388">
    <property type="entry name" value="HisKA"/>
    <property type="match status" value="1"/>
</dbReference>
<evidence type="ECO:0000256" key="5">
    <source>
        <dbReference type="ARBA" id="ARBA00022553"/>
    </source>
</evidence>
<feature type="domain" description="Histidine kinase" evidence="15">
    <location>
        <begin position="519"/>
        <end position="717"/>
    </location>
</feature>
<dbReference type="Proteomes" id="UP000215509">
    <property type="component" value="Unassembled WGS sequence"/>
</dbReference>
<dbReference type="PANTHER" id="PTHR45528">
    <property type="entry name" value="SENSOR HISTIDINE KINASE CPXA"/>
    <property type="match status" value="1"/>
</dbReference>
<evidence type="ECO:0000259" key="16">
    <source>
        <dbReference type="PROSITE" id="PS50885"/>
    </source>
</evidence>
<dbReference type="SMART" id="SM00387">
    <property type="entry name" value="HATPase_c"/>
    <property type="match status" value="1"/>
</dbReference>
<dbReference type="FunFam" id="3.30.565.10:FF:000013">
    <property type="entry name" value="Two-component sensor histidine kinase"/>
    <property type="match status" value="1"/>
</dbReference>
<keyword evidence="12" id="KW-0902">Two-component regulatory system</keyword>
<dbReference type="InterPro" id="IPR003594">
    <property type="entry name" value="HATPase_dom"/>
</dbReference>
<feature type="transmembrane region" description="Helical" evidence="14">
    <location>
        <begin position="271"/>
        <end position="288"/>
    </location>
</feature>
<dbReference type="PRINTS" id="PR00344">
    <property type="entry name" value="BCTRLSENSOR"/>
</dbReference>
<dbReference type="FunFam" id="1.10.287.130:FF:000008">
    <property type="entry name" value="Two-component sensor histidine kinase"/>
    <property type="match status" value="1"/>
</dbReference>
<feature type="transmembrane region" description="Helical" evidence="14">
    <location>
        <begin position="432"/>
        <end position="452"/>
    </location>
</feature>
<dbReference type="PANTHER" id="PTHR45528:SF1">
    <property type="entry name" value="SENSOR HISTIDINE KINASE CPXA"/>
    <property type="match status" value="1"/>
</dbReference>
<dbReference type="SUPFAM" id="SSF55874">
    <property type="entry name" value="ATPase domain of HSP90 chaperone/DNA topoisomerase II/histidine kinase"/>
    <property type="match status" value="1"/>
</dbReference>
<dbReference type="EMBL" id="NMQW01000079">
    <property type="protein sequence ID" value="OXM82359.1"/>
    <property type="molecule type" value="Genomic_DNA"/>
</dbReference>
<dbReference type="GO" id="GO:0005524">
    <property type="term" value="F:ATP binding"/>
    <property type="evidence" value="ECO:0007669"/>
    <property type="project" value="UniProtKB-KW"/>
</dbReference>
<dbReference type="SUPFAM" id="SSF47384">
    <property type="entry name" value="Homodimeric domain of signal transducing histidine kinase"/>
    <property type="match status" value="1"/>
</dbReference>
<feature type="transmembrane region" description="Helical" evidence="14">
    <location>
        <begin position="309"/>
        <end position="329"/>
    </location>
</feature>
<dbReference type="PROSITE" id="PS50885">
    <property type="entry name" value="HAMP"/>
    <property type="match status" value="1"/>
</dbReference>
<evidence type="ECO:0000256" key="9">
    <source>
        <dbReference type="ARBA" id="ARBA00022777"/>
    </source>
</evidence>
<feature type="transmembrane region" description="Helical" evidence="14">
    <location>
        <begin position="344"/>
        <end position="368"/>
    </location>
</feature>
<dbReference type="InterPro" id="IPR036890">
    <property type="entry name" value="HATPase_C_sf"/>
</dbReference>
<reference evidence="17 18" key="1">
    <citation type="submission" date="2017-07" db="EMBL/GenBank/DDBJ databases">
        <title>Genome sequencing and assembly of Paenibacillus rigui.</title>
        <authorList>
            <person name="Mayilraj S."/>
        </authorList>
    </citation>
    <scope>NUCLEOTIDE SEQUENCE [LARGE SCALE GENOMIC DNA]</scope>
    <source>
        <strain evidence="17 18">JCM 16352</strain>
    </source>
</reference>
<evidence type="ECO:0000256" key="14">
    <source>
        <dbReference type="SAM" id="Phobius"/>
    </source>
</evidence>
<feature type="transmembrane region" description="Helical" evidence="14">
    <location>
        <begin position="401"/>
        <end position="420"/>
    </location>
</feature>
<comment type="caution">
    <text evidence="17">The sequence shown here is derived from an EMBL/GenBank/DDBJ whole genome shotgun (WGS) entry which is preliminary data.</text>
</comment>
<evidence type="ECO:0000313" key="18">
    <source>
        <dbReference type="Proteomes" id="UP000215509"/>
    </source>
</evidence>
<dbReference type="InterPro" id="IPR005467">
    <property type="entry name" value="His_kinase_dom"/>
</dbReference>
<evidence type="ECO:0000313" key="17">
    <source>
        <dbReference type="EMBL" id="OXM82359.1"/>
    </source>
</evidence>
<accession>A0A229UHC6</accession>
<sequence length="732" mass="83262">MATKWRNKSAAAMLSIAILYLWAISLYAVVDLWQHKKYIDKDYYFSSHAFADEIELFSNLFLSYHITLKHHSERTPQEKIGLQRYNDLKTKSELAMKEKQSSFMQSYAVKIDQAQRSGDTNAAALWTEERDRKIAEARKLNDLDFDQNIQKLVAYKDQEYAGLKHSLDIRSNDIKYYFRNVNTYETYTNMSPVPGSLQELQASPVYRASLAQVDFPSIDPVSPSLKGVSRSFANSQLEGVMLIPSDAKGMSKFQTDNAYFLSIRERLLKELPLGAAGLLLGAGGWIYLRRQGMLEQLLPGVRAWWCRALPLELRAAAGLMVLVVLLVQVEPQSLFYLPPSGSQIIQLTLTAFWLGLVLLHAGGAIRLLHPRNREELRKEWERGLFRTFSRMGRESWAHKSVLFKLVCLLLFTALMGLLLGMMIEDSGPSNEYALVTILTILLYVLLVIPFILKYVVAWNRILQGTEQLAAGHFEASIPEQGGGQLSRLALQLNRMRHGFQQALEDRTKSERMKSELITNVSHDLKTPLTSIINYVNLLKREGITREETLQYIEVLDRKTDRLKVLIDDLFEASKMASGAVELDYDKVDIVALMHQALAEFSEKIEAASLSFRINASAPHVAAMLDGRKTWRVFENLISNAVKYSLAGTRVYITIAEQERGIELRMQNVSAYEIVFEVEELFERFKRGDQSRHTEGSGLGLAIAKSIVELQGGELRIEIDGDQFKVIVWFQKR</sequence>
<dbReference type="Pfam" id="PF00512">
    <property type="entry name" value="HisKA"/>
    <property type="match status" value="1"/>
</dbReference>
<feature type="transmembrane region" description="Helical" evidence="14">
    <location>
        <begin position="12"/>
        <end position="30"/>
    </location>
</feature>
<gene>
    <name evidence="17" type="ORF">CF651_31485</name>
</gene>
<dbReference type="CDD" id="cd06225">
    <property type="entry name" value="HAMP"/>
    <property type="match status" value="1"/>
</dbReference>
<keyword evidence="10" id="KW-0067">ATP-binding</keyword>
<dbReference type="RefSeq" id="WP_094018826.1">
    <property type="nucleotide sequence ID" value="NZ_NMQW01000079.1"/>
</dbReference>